<protein>
    <recommendedName>
        <fullName evidence="3">KfrA N-terminal DNA-binding domain-containing protein</fullName>
    </recommendedName>
</protein>
<dbReference type="RefSeq" id="WP_155695120.1">
    <property type="nucleotide sequence ID" value="NZ_WOCD01000003.1"/>
</dbReference>
<dbReference type="OrthoDB" id="6388459at2"/>
<dbReference type="AlphaFoldDB" id="A0A6N8F6S9"/>
<evidence type="ECO:0008006" key="3">
    <source>
        <dbReference type="Google" id="ProtNLM"/>
    </source>
</evidence>
<accession>A0A6N8F6S9</accession>
<reference evidence="1 2" key="1">
    <citation type="submission" date="2019-11" db="EMBL/GenBank/DDBJ databases">
        <title>P. haliotis isolates from Z. marina roots.</title>
        <authorList>
            <person name="Cohen M."/>
            <person name="Jospin G."/>
            <person name="Eisen J.A."/>
            <person name="Coil D.A."/>
        </authorList>
    </citation>
    <scope>NUCLEOTIDE SEQUENCE [LARGE SCALE GENOMIC DNA]</scope>
    <source>
        <strain evidence="1 2">UCD-MCMsp1aY</strain>
    </source>
</reference>
<proteinExistence type="predicted"/>
<gene>
    <name evidence="1" type="ORF">GNP35_05195</name>
</gene>
<sequence>MNTNEVLAICKQLALEGKQPSVALVKTRMTGPKVLPLIIEGIKQYSANPNIALEKHETHVESELTDKLRIMQLERDAMELKKQVEELKVIIKKLTS</sequence>
<evidence type="ECO:0000313" key="2">
    <source>
        <dbReference type="Proteomes" id="UP000439994"/>
    </source>
</evidence>
<keyword evidence="2" id="KW-1185">Reference proteome</keyword>
<organism evidence="1 2">
    <name type="scientific">Psychrosphaera haliotis</name>
    <dbReference type="NCBI Taxonomy" id="555083"/>
    <lineage>
        <taxon>Bacteria</taxon>
        <taxon>Pseudomonadati</taxon>
        <taxon>Pseudomonadota</taxon>
        <taxon>Gammaproteobacteria</taxon>
        <taxon>Alteromonadales</taxon>
        <taxon>Pseudoalteromonadaceae</taxon>
        <taxon>Psychrosphaera</taxon>
    </lineage>
</organism>
<dbReference type="Proteomes" id="UP000439994">
    <property type="component" value="Unassembled WGS sequence"/>
</dbReference>
<name>A0A6N8F6S9_9GAMM</name>
<comment type="caution">
    <text evidence="1">The sequence shown here is derived from an EMBL/GenBank/DDBJ whole genome shotgun (WGS) entry which is preliminary data.</text>
</comment>
<dbReference type="EMBL" id="WOCD01000003">
    <property type="protein sequence ID" value="MUH71918.1"/>
    <property type="molecule type" value="Genomic_DNA"/>
</dbReference>
<evidence type="ECO:0000313" key="1">
    <source>
        <dbReference type="EMBL" id="MUH71918.1"/>
    </source>
</evidence>